<dbReference type="EMBL" id="JMQI01000085">
    <property type="protein sequence ID" value="KDN16030.1"/>
    <property type="molecule type" value="Genomic_DNA"/>
</dbReference>
<accession>A0A066TMC7</accession>
<evidence type="ECO:0008006" key="4">
    <source>
        <dbReference type="Google" id="ProtNLM"/>
    </source>
</evidence>
<protein>
    <recommendedName>
        <fullName evidence="4">NodB homology domain-containing protein</fullName>
    </recommendedName>
</protein>
<evidence type="ECO:0000313" key="3">
    <source>
        <dbReference type="Proteomes" id="UP000027345"/>
    </source>
</evidence>
<dbReference type="AlphaFoldDB" id="A0A066TMC7"/>
<dbReference type="Gene3D" id="3.20.20.370">
    <property type="entry name" value="Glycoside hydrolase/deacetylase"/>
    <property type="match status" value="1"/>
</dbReference>
<dbReference type="PANTHER" id="PTHR10587">
    <property type="entry name" value="GLYCOSYL TRANSFERASE-RELATED"/>
    <property type="match status" value="1"/>
</dbReference>
<dbReference type="GO" id="GO:0005975">
    <property type="term" value="P:carbohydrate metabolic process"/>
    <property type="evidence" value="ECO:0007669"/>
    <property type="project" value="InterPro"/>
</dbReference>
<dbReference type="RefSeq" id="WP_043789622.1">
    <property type="nucleotide sequence ID" value="NZ_JMQI01000085.1"/>
</dbReference>
<name>A0A066TMC7_9PSEU</name>
<evidence type="ECO:0000313" key="2">
    <source>
        <dbReference type="EMBL" id="KDN16030.1"/>
    </source>
</evidence>
<proteinExistence type="predicted"/>
<dbReference type="Proteomes" id="UP000027345">
    <property type="component" value="Unassembled WGS sequence"/>
</dbReference>
<feature type="region of interest" description="Disordered" evidence="1">
    <location>
        <begin position="143"/>
        <end position="180"/>
    </location>
</feature>
<reference evidence="2 3" key="1">
    <citation type="submission" date="2014-05" db="EMBL/GenBank/DDBJ databases">
        <title>Draft genome sequence of Amycolatopsis rifamycinica DSM 46095.</title>
        <authorList>
            <person name="Lal R."/>
            <person name="Saxena A."/>
            <person name="Kumari R."/>
            <person name="Mukherjee U."/>
            <person name="Singh P."/>
            <person name="Sangwan N."/>
            <person name="Mahato N.K."/>
        </authorList>
    </citation>
    <scope>NUCLEOTIDE SEQUENCE [LARGE SCALE GENOMIC DNA]</scope>
    <source>
        <strain evidence="2 3">DSM 46095</strain>
    </source>
</reference>
<dbReference type="InterPro" id="IPR011330">
    <property type="entry name" value="Glyco_hydro/deAcase_b/a-brl"/>
</dbReference>
<organism evidence="2 3">
    <name type="scientific">Amycolatopsis rifamycinica</name>
    <dbReference type="NCBI Taxonomy" id="287986"/>
    <lineage>
        <taxon>Bacteria</taxon>
        <taxon>Bacillati</taxon>
        <taxon>Actinomycetota</taxon>
        <taxon>Actinomycetes</taxon>
        <taxon>Pseudonocardiales</taxon>
        <taxon>Pseudonocardiaceae</taxon>
        <taxon>Amycolatopsis</taxon>
    </lineage>
</organism>
<dbReference type="eggNOG" id="COG0726">
    <property type="taxonomic scope" value="Bacteria"/>
</dbReference>
<keyword evidence="3" id="KW-1185">Reference proteome</keyword>
<dbReference type="OrthoDB" id="9763050at2"/>
<feature type="compositionally biased region" description="Basic residues" evidence="1">
    <location>
        <begin position="152"/>
        <end position="165"/>
    </location>
</feature>
<dbReference type="STRING" id="287986.DV20_43060"/>
<sequence>MRAKLELRFTDLALAGAAGVGTSLVRPPYSAAPAAVDDAAWASMRRIGADGRLVVLSDVDSQDRRRPGVAAIVANVTPKDDRGAVVLMHDAGGDRSETVAALADLVPRLRAAGWTFGTVGEVTGVREAVSPAAPAGRAGGWCTTSSSACRPCRARSGRSGARRCRTSAASRRTPSPRTPT</sequence>
<comment type="caution">
    <text evidence="2">The sequence shown here is derived from an EMBL/GenBank/DDBJ whole genome shotgun (WGS) entry which is preliminary data.</text>
</comment>
<evidence type="ECO:0000256" key="1">
    <source>
        <dbReference type="SAM" id="MobiDB-lite"/>
    </source>
</evidence>
<dbReference type="SUPFAM" id="SSF88713">
    <property type="entry name" value="Glycoside hydrolase/deacetylase"/>
    <property type="match status" value="1"/>
</dbReference>
<feature type="compositionally biased region" description="Low complexity" evidence="1">
    <location>
        <begin position="166"/>
        <end position="180"/>
    </location>
</feature>
<gene>
    <name evidence="2" type="ORF">DV20_43060</name>
</gene>
<dbReference type="InterPro" id="IPR050248">
    <property type="entry name" value="Polysacc_deacetylase_ArnD"/>
</dbReference>
<dbReference type="PANTHER" id="PTHR10587:SF137">
    <property type="entry name" value="4-DEOXY-4-FORMAMIDO-L-ARABINOSE-PHOSPHOUNDECAPRENOL DEFORMYLASE ARND-RELATED"/>
    <property type="match status" value="1"/>
</dbReference>